<dbReference type="EMBL" id="JBHSQL010000011">
    <property type="protein sequence ID" value="MFC6150687.1"/>
    <property type="molecule type" value="Genomic_DNA"/>
</dbReference>
<accession>A0ABW1QPM7</accession>
<protein>
    <submittedName>
        <fullName evidence="2">Flavin monoamine oxidase family protein</fullName>
    </submittedName>
</protein>
<organism evidence="2 3">
    <name type="scientific">Mumia xiangluensis</name>
    <dbReference type="NCBI Taxonomy" id="1678900"/>
    <lineage>
        <taxon>Bacteria</taxon>
        <taxon>Bacillati</taxon>
        <taxon>Actinomycetota</taxon>
        <taxon>Actinomycetes</taxon>
        <taxon>Propionibacteriales</taxon>
        <taxon>Nocardioidaceae</taxon>
        <taxon>Mumia</taxon>
    </lineage>
</organism>
<reference evidence="3" key="1">
    <citation type="journal article" date="2019" name="Int. J. Syst. Evol. Microbiol.">
        <title>The Global Catalogue of Microorganisms (GCM) 10K type strain sequencing project: providing services to taxonomists for standard genome sequencing and annotation.</title>
        <authorList>
            <consortium name="The Broad Institute Genomics Platform"/>
            <consortium name="The Broad Institute Genome Sequencing Center for Infectious Disease"/>
            <person name="Wu L."/>
            <person name="Ma J."/>
        </authorList>
    </citation>
    <scope>NUCLEOTIDE SEQUENCE [LARGE SCALE GENOMIC DNA]</scope>
    <source>
        <strain evidence="3">CGMCC 4.7198</strain>
    </source>
</reference>
<dbReference type="SUPFAM" id="SSF51905">
    <property type="entry name" value="FAD/NAD(P)-binding domain"/>
    <property type="match status" value="1"/>
</dbReference>
<keyword evidence="3" id="KW-1185">Reference proteome</keyword>
<proteinExistence type="predicted"/>
<gene>
    <name evidence="2" type="ORF">ACFPYK_14900</name>
</gene>
<evidence type="ECO:0000313" key="3">
    <source>
        <dbReference type="Proteomes" id="UP001596097"/>
    </source>
</evidence>
<dbReference type="PANTHER" id="PTHR10742:SF410">
    <property type="entry name" value="LYSINE-SPECIFIC HISTONE DEMETHYLASE 2"/>
    <property type="match status" value="1"/>
</dbReference>
<dbReference type="Proteomes" id="UP001596097">
    <property type="component" value="Unassembled WGS sequence"/>
</dbReference>
<evidence type="ECO:0000313" key="2">
    <source>
        <dbReference type="EMBL" id="MFC6150687.1"/>
    </source>
</evidence>
<dbReference type="InterPro" id="IPR002937">
    <property type="entry name" value="Amino_oxidase"/>
</dbReference>
<evidence type="ECO:0000259" key="1">
    <source>
        <dbReference type="Pfam" id="PF01593"/>
    </source>
</evidence>
<dbReference type="Gene3D" id="3.50.50.60">
    <property type="entry name" value="FAD/NAD(P)-binding domain"/>
    <property type="match status" value="1"/>
</dbReference>
<dbReference type="RefSeq" id="WP_163695739.1">
    <property type="nucleotide sequence ID" value="NZ_JBHSQL010000011.1"/>
</dbReference>
<dbReference type="InterPro" id="IPR050281">
    <property type="entry name" value="Flavin_monoamine_oxidase"/>
</dbReference>
<feature type="domain" description="Amine oxidase" evidence="1">
    <location>
        <begin position="7"/>
        <end position="75"/>
    </location>
</feature>
<feature type="domain" description="Amine oxidase" evidence="1">
    <location>
        <begin position="192"/>
        <end position="425"/>
    </location>
</feature>
<comment type="caution">
    <text evidence="2">The sequence shown here is derived from an EMBL/GenBank/DDBJ whole genome shotgun (WGS) entry which is preliminary data.</text>
</comment>
<dbReference type="Pfam" id="PF01593">
    <property type="entry name" value="Amino_oxidase"/>
    <property type="match status" value="2"/>
</dbReference>
<dbReference type="PANTHER" id="PTHR10742">
    <property type="entry name" value="FLAVIN MONOAMINE OXIDASE"/>
    <property type="match status" value="1"/>
</dbReference>
<dbReference type="InterPro" id="IPR036188">
    <property type="entry name" value="FAD/NAD-bd_sf"/>
</dbReference>
<name>A0ABW1QPM7_9ACTN</name>
<sequence>MVGAGAAGLGAARRLADNGLKVVVLEARNRIGGRMFTDRSSMGIPIERGAELIHGGPHASTWKYVQEANIRTAMFTDNYVRLDETQPWHNPESLMAYSFPKGMPAGLAVYDTEPLPTPDPGEMAEHYLVHKIGITDENWPTAVHFLAVDSEPLYNMAATSILDTLADCIHYTLHPDELPEPEVLNPNDPEHDDGDYRVIGGYDQVLRAVARPVDVLLNTVVKHVEYTANGVVMQTSRGAIKSARALIAVPAGVLKRDMIVFDPVLPADKLALIDQFQYRPIFKCLLEFDHKVLTINGKDFGYAEPLRGNPKTLWNASIGAPRYKGQVITGWVTGAAAAELLQLSQRDRYRATLDVVRKAVGDNGLKYKNAVMHDWAQDPFAWGAYGRGVGSQIYKPVDGVIYWAGIQTSSIHASYNSGVAQADLLLANPPVRGWSQRGRGQAAAH</sequence>
<dbReference type="SUPFAM" id="SSF54373">
    <property type="entry name" value="FAD-linked reductases, C-terminal domain"/>
    <property type="match status" value="1"/>
</dbReference>